<dbReference type="AlphaFoldDB" id="A0AAD6XJW4"/>
<protein>
    <submittedName>
        <fullName evidence="2">Uncharacterized protein</fullName>
    </submittedName>
</protein>
<evidence type="ECO:0000313" key="2">
    <source>
        <dbReference type="EMBL" id="KAJ7079791.1"/>
    </source>
</evidence>
<keyword evidence="1" id="KW-0812">Transmembrane</keyword>
<comment type="caution">
    <text evidence="2">The sequence shown here is derived from an EMBL/GenBank/DDBJ whole genome shotgun (WGS) entry which is preliminary data.</text>
</comment>
<dbReference type="Proteomes" id="UP001222325">
    <property type="component" value="Unassembled WGS sequence"/>
</dbReference>
<gene>
    <name evidence="2" type="ORF">B0H15DRAFT_496325</name>
</gene>
<proteinExistence type="predicted"/>
<organism evidence="2 3">
    <name type="scientific">Mycena belliarum</name>
    <dbReference type="NCBI Taxonomy" id="1033014"/>
    <lineage>
        <taxon>Eukaryota</taxon>
        <taxon>Fungi</taxon>
        <taxon>Dikarya</taxon>
        <taxon>Basidiomycota</taxon>
        <taxon>Agaricomycotina</taxon>
        <taxon>Agaricomycetes</taxon>
        <taxon>Agaricomycetidae</taxon>
        <taxon>Agaricales</taxon>
        <taxon>Marasmiineae</taxon>
        <taxon>Mycenaceae</taxon>
        <taxon>Mycena</taxon>
    </lineage>
</organism>
<accession>A0AAD6XJW4</accession>
<feature type="transmembrane region" description="Helical" evidence="1">
    <location>
        <begin position="20"/>
        <end position="38"/>
    </location>
</feature>
<reference evidence="2" key="1">
    <citation type="submission" date="2023-03" db="EMBL/GenBank/DDBJ databases">
        <title>Massive genome expansion in bonnet fungi (Mycena s.s.) driven by repeated elements and novel gene families across ecological guilds.</title>
        <authorList>
            <consortium name="Lawrence Berkeley National Laboratory"/>
            <person name="Harder C.B."/>
            <person name="Miyauchi S."/>
            <person name="Viragh M."/>
            <person name="Kuo A."/>
            <person name="Thoen E."/>
            <person name="Andreopoulos B."/>
            <person name="Lu D."/>
            <person name="Skrede I."/>
            <person name="Drula E."/>
            <person name="Henrissat B."/>
            <person name="Morin E."/>
            <person name="Kohler A."/>
            <person name="Barry K."/>
            <person name="LaButti K."/>
            <person name="Morin E."/>
            <person name="Salamov A."/>
            <person name="Lipzen A."/>
            <person name="Mereny Z."/>
            <person name="Hegedus B."/>
            <person name="Baldrian P."/>
            <person name="Stursova M."/>
            <person name="Weitz H."/>
            <person name="Taylor A."/>
            <person name="Grigoriev I.V."/>
            <person name="Nagy L.G."/>
            <person name="Martin F."/>
            <person name="Kauserud H."/>
        </authorList>
    </citation>
    <scope>NUCLEOTIDE SEQUENCE</scope>
    <source>
        <strain evidence="2">CBHHK173m</strain>
    </source>
</reference>
<dbReference type="EMBL" id="JARJCN010000058">
    <property type="protein sequence ID" value="KAJ7079791.1"/>
    <property type="molecule type" value="Genomic_DNA"/>
</dbReference>
<evidence type="ECO:0000256" key="1">
    <source>
        <dbReference type="SAM" id="Phobius"/>
    </source>
</evidence>
<keyword evidence="1" id="KW-0472">Membrane</keyword>
<keyword evidence="3" id="KW-1185">Reference proteome</keyword>
<name>A0AAD6XJW4_9AGAR</name>
<evidence type="ECO:0000313" key="3">
    <source>
        <dbReference type="Proteomes" id="UP001222325"/>
    </source>
</evidence>
<sequence length="111" mass="12348">MYLAPGAVHARHTPLAPTPAFALLYMLLLLTLSAFLCCSSSSSSYSLSLSLSLSTFPFPFSFPTSMSHSHVFHVDLLRTHALRISRISRIRIFTARLLSKYTLLQTSTLRS</sequence>
<keyword evidence="1" id="KW-1133">Transmembrane helix</keyword>